<dbReference type="InterPro" id="IPR037359">
    <property type="entry name" value="NST/OST"/>
</dbReference>
<dbReference type="PANTHER" id="PTHR10605:SF56">
    <property type="entry name" value="BIFUNCTIONAL HEPARAN SULFATE N-DEACETYLASE_N-SULFOTRANSFERASE"/>
    <property type="match status" value="1"/>
</dbReference>
<dbReference type="STRING" id="42256.RradSPS_1973"/>
<dbReference type="EMBL" id="JAWXXX010000001">
    <property type="protein sequence ID" value="MDX5894661.1"/>
    <property type="molecule type" value="Genomic_DNA"/>
</dbReference>
<dbReference type="OrthoDB" id="981508at2"/>
<keyword evidence="4" id="KW-1185">Reference proteome</keyword>
<dbReference type="KEGG" id="rrd:RradSPS_1973"/>
<gene>
    <name evidence="2" type="ORF">RradSPS_1973</name>
    <name evidence="3" type="ORF">SIL72_11575</name>
</gene>
<evidence type="ECO:0000256" key="1">
    <source>
        <dbReference type="ARBA" id="ARBA00022679"/>
    </source>
</evidence>
<organism evidence="2 4">
    <name type="scientific">Rubrobacter radiotolerans</name>
    <name type="common">Arthrobacter radiotolerans</name>
    <dbReference type="NCBI Taxonomy" id="42256"/>
    <lineage>
        <taxon>Bacteria</taxon>
        <taxon>Bacillati</taxon>
        <taxon>Actinomycetota</taxon>
        <taxon>Rubrobacteria</taxon>
        <taxon>Rubrobacterales</taxon>
        <taxon>Rubrobacteraceae</taxon>
        <taxon>Rubrobacter</taxon>
    </lineage>
</organism>
<evidence type="ECO:0000313" key="3">
    <source>
        <dbReference type="EMBL" id="MDX5894661.1"/>
    </source>
</evidence>
<name>A0A023X4V6_RUBRA</name>
<dbReference type="Gene3D" id="3.40.50.300">
    <property type="entry name" value="P-loop containing nucleotide triphosphate hydrolases"/>
    <property type="match status" value="1"/>
</dbReference>
<dbReference type="EMBL" id="CP007514">
    <property type="protein sequence ID" value="AHY47256.1"/>
    <property type="molecule type" value="Genomic_DNA"/>
</dbReference>
<dbReference type="HOGENOM" id="CLU_017703_3_0_11"/>
<dbReference type="InterPro" id="IPR027417">
    <property type="entry name" value="P-loop_NTPase"/>
</dbReference>
<dbReference type="GO" id="GO:0008146">
    <property type="term" value="F:sulfotransferase activity"/>
    <property type="evidence" value="ECO:0007669"/>
    <property type="project" value="InterPro"/>
</dbReference>
<evidence type="ECO:0000313" key="2">
    <source>
        <dbReference type="EMBL" id="AHY47256.1"/>
    </source>
</evidence>
<proteinExistence type="predicted"/>
<dbReference type="Pfam" id="PF13469">
    <property type="entry name" value="Sulfotransfer_3"/>
    <property type="match status" value="1"/>
</dbReference>
<dbReference type="RefSeq" id="WP_038682385.1">
    <property type="nucleotide sequence ID" value="NZ_CP007514.1"/>
</dbReference>
<dbReference type="eggNOG" id="COG0457">
    <property type="taxonomic scope" value="Bacteria"/>
</dbReference>
<sequence>MPYPDFLCIGAQKSGTTWLARVLGRHPEVWMPPFKELHYFDWCRDDERSLPELYRDRLFGERYVDRLWRRRVRGLPERLRRNSAPGRGVWYLKYLLPPPSDRWYSSLFCGEAGQVHGEATPNYGPLERERIGRLHELMPGVRLVYLMRNPIERHYSALNMAKGRRAVRELAVGVRAGEVEDASLRLHSDYERVLDTWSEFFGKDRIFCGFVEDIHFRPEEFLNAVYSFLEVGPREPPKLAQKKVHARGADRMPSKTARALALVYAGKVSSLSERFGGYADFWRFCSEAILDGYPEGSETVSYPFHESGLWERWLLSGKEKNGLRSGTLREIEKRAR</sequence>
<keyword evidence="1 2" id="KW-0808">Transferase</keyword>
<evidence type="ECO:0000313" key="4">
    <source>
        <dbReference type="Proteomes" id="UP000025229"/>
    </source>
</evidence>
<protein>
    <submittedName>
        <fullName evidence="2 3">Sulfotransferase</fullName>
    </submittedName>
</protein>
<accession>A0A023X4V6</accession>
<dbReference type="PANTHER" id="PTHR10605">
    <property type="entry name" value="HEPARAN SULFATE SULFOTRANSFERASE"/>
    <property type="match status" value="1"/>
</dbReference>
<dbReference type="Proteomes" id="UP001281130">
    <property type="component" value="Unassembled WGS sequence"/>
</dbReference>
<reference evidence="2 4" key="1">
    <citation type="submission" date="2014-03" db="EMBL/GenBank/DDBJ databases">
        <title>Complete genome sequence of the Radio-Resistant Rubrobacter radiotolerans RSPS-4.</title>
        <authorList>
            <person name="Egas C.C."/>
            <person name="Barroso C.C."/>
            <person name="Froufe H.J.C."/>
            <person name="Pacheco J.J."/>
            <person name="Albuquerque L.L."/>
            <person name="da Costa M.M.S."/>
        </authorList>
    </citation>
    <scope>NUCLEOTIDE SEQUENCE [LARGE SCALE GENOMIC DNA]</scope>
    <source>
        <strain evidence="2 4">RSPS-4</strain>
    </source>
</reference>
<reference evidence="3" key="2">
    <citation type="submission" date="2023-11" db="EMBL/GenBank/DDBJ databases">
        <title>MicrobeMod: A computational toolkit for identifying prokaryotic methylation and restriction-modification with nanopore sequencing.</title>
        <authorList>
            <person name="Crits-Christoph A."/>
            <person name="Kang S.C."/>
            <person name="Lee H."/>
            <person name="Ostrov N."/>
        </authorList>
    </citation>
    <scope>NUCLEOTIDE SEQUENCE</scope>
    <source>
        <strain evidence="3">ATCC 51242</strain>
    </source>
</reference>
<dbReference type="Proteomes" id="UP000025229">
    <property type="component" value="Chromosome"/>
</dbReference>
<dbReference type="PATRIC" id="fig|42256.3.peg.2009"/>
<dbReference type="AlphaFoldDB" id="A0A023X4V6"/>
<dbReference type="SUPFAM" id="SSF52540">
    <property type="entry name" value="P-loop containing nucleoside triphosphate hydrolases"/>
    <property type="match status" value="1"/>
</dbReference>